<dbReference type="InterPro" id="IPR023346">
    <property type="entry name" value="Lysozyme-like_dom_sf"/>
</dbReference>
<comment type="similarity">
    <text evidence="6">Belongs to the glycosyl hydrolase 22 family.</text>
</comment>
<evidence type="ECO:0000256" key="1">
    <source>
        <dbReference type="ARBA" id="ARBA00000632"/>
    </source>
</evidence>
<dbReference type="Pfam" id="PF00062">
    <property type="entry name" value="Lys"/>
    <property type="match status" value="1"/>
</dbReference>
<dbReference type="GO" id="GO:0003796">
    <property type="term" value="F:lysozyme activity"/>
    <property type="evidence" value="ECO:0007669"/>
    <property type="project" value="UniProtKB-EC"/>
</dbReference>
<dbReference type="PANTHER" id="PTHR11407">
    <property type="entry name" value="LYSOZYME C"/>
    <property type="match status" value="1"/>
</dbReference>
<dbReference type="EC" id="3.2.1.17" evidence="2"/>
<dbReference type="RefSeq" id="XP_005187508.1">
    <property type="nucleotide sequence ID" value="XM_005187451.3"/>
</dbReference>
<keyword evidence="7" id="KW-0732">Signal</keyword>
<evidence type="ECO:0000256" key="6">
    <source>
        <dbReference type="RuleBase" id="RU004440"/>
    </source>
</evidence>
<dbReference type="VEuPathDB" id="VectorBase:MDOA005080"/>
<evidence type="ECO:0000313" key="9">
    <source>
        <dbReference type="EnsemblMetazoa" id="MDOA005080-PA"/>
    </source>
</evidence>
<dbReference type="AlphaFoldDB" id="A0A1I8MHY6"/>
<organism evidence="9">
    <name type="scientific">Musca domestica</name>
    <name type="common">House fly</name>
    <dbReference type="NCBI Taxonomy" id="7370"/>
    <lineage>
        <taxon>Eukaryota</taxon>
        <taxon>Metazoa</taxon>
        <taxon>Ecdysozoa</taxon>
        <taxon>Arthropoda</taxon>
        <taxon>Hexapoda</taxon>
        <taxon>Insecta</taxon>
        <taxon>Pterygota</taxon>
        <taxon>Neoptera</taxon>
        <taxon>Endopterygota</taxon>
        <taxon>Diptera</taxon>
        <taxon>Brachycera</taxon>
        <taxon>Muscomorpha</taxon>
        <taxon>Muscoidea</taxon>
        <taxon>Muscidae</taxon>
        <taxon>Musca</taxon>
    </lineage>
</organism>
<dbReference type="eggNOG" id="ENOG502S1S1">
    <property type="taxonomic scope" value="Eukaryota"/>
</dbReference>
<proteinExistence type="inferred from homology"/>
<dbReference type="SUPFAM" id="SSF53955">
    <property type="entry name" value="Lysozyme-like"/>
    <property type="match status" value="1"/>
</dbReference>
<dbReference type="InterPro" id="IPR019799">
    <property type="entry name" value="Glyco_hydro_22_CS"/>
</dbReference>
<dbReference type="InterPro" id="IPR001916">
    <property type="entry name" value="Glyco_hydro_22"/>
</dbReference>
<reference evidence="11" key="2">
    <citation type="submission" date="2025-04" db="UniProtKB">
        <authorList>
            <consortium name="RefSeq"/>
        </authorList>
    </citation>
    <scope>IDENTIFICATION</scope>
    <source>
        <strain evidence="11">Aabys</strain>
    </source>
</reference>
<comment type="catalytic activity">
    <reaction evidence="1">
        <text>Hydrolysis of (1-&gt;4)-beta-linkages between N-acetylmuramic acid and N-acetyl-D-glucosamine residues in a peptidoglycan and between N-acetyl-D-glucosamine residues in chitodextrins.</text>
        <dbReference type="EC" id="3.2.1.17"/>
    </reaction>
</comment>
<dbReference type="EnsemblMetazoa" id="MDOA005080-RA">
    <property type="protein sequence ID" value="MDOA005080-PA"/>
    <property type="gene ID" value="MDOA005080"/>
</dbReference>
<keyword evidence="3" id="KW-0929">Antimicrobial</keyword>
<dbReference type="GO" id="GO:0031640">
    <property type="term" value="P:killing of cells of another organism"/>
    <property type="evidence" value="ECO:0007669"/>
    <property type="project" value="UniProtKB-KW"/>
</dbReference>
<dbReference type="SMART" id="SM00263">
    <property type="entry name" value="LYZ1"/>
    <property type="match status" value="1"/>
</dbReference>
<evidence type="ECO:0000259" key="8">
    <source>
        <dbReference type="PROSITE" id="PS00128"/>
    </source>
</evidence>
<sequence>MYQRKNNKLLLIFLITTTILLLHSTSRVQGKKYLRCELARELLDKYRVNKTFLSNWICLIEHESDRDTKKVTPLGNGERKLGIFQISSKECNSVDNKVTACDVQKYPCCKIKCENFLTDDISQDVECAVKIFEAKGFQYWSGWSTYCRNPQNLPNLGVACGIY</sequence>
<protein>
    <recommendedName>
        <fullName evidence="2">lysozyme</fullName>
        <ecNumber evidence="2">3.2.1.17</ecNumber>
    </recommendedName>
</protein>
<feature type="chain" id="PRO_5044560390" description="lysozyme" evidence="7">
    <location>
        <begin position="31"/>
        <end position="163"/>
    </location>
</feature>
<dbReference type="PANTHER" id="PTHR11407:SF63">
    <property type="entry name" value="LYSOZYME C"/>
    <property type="match status" value="1"/>
</dbReference>
<gene>
    <name evidence="9" type="primary">101899931</name>
    <name evidence="11" type="synonym">LOC101899931</name>
</gene>
<dbReference type="PRINTS" id="PR00135">
    <property type="entry name" value="LYZLACT"/>
</dbReference>
<evidence type="ECO:0000313" key="10">
    <source>
        <dbReference type="Proteomes" id="UP001652621"/>
    </source>
</evidence>
<accession>A0A1I8MHY6</accession>
<dbReference type="PROSITE" id="PS00128">
    <property type="entry name" value="GLYCOSYL_HYDROL_F22_1"/>
    <property type="match status" value="1"/>
</dbReference>
<keyword evidence="4" id="KW-1015">Disulfide bond</keyword>
<evidence type="ECO:0000256" key="2">
    <source>
        <dbReference type="ARBA" id="ARBA00012732"/>
    </source>
</evidence>
<dbReference type="Proteomes" id="UP001652621">
    <property type="component" value="Unplaced"/>
</dbReference>
<evidence type="ECO:0000313" key="11">
    <source>
        <dbReference type="RefSeq" id="XP_005187508.1"/>
    </source>
</evidence>
<evidence type="ECO:0000256" key="5">
    <source>
        <dbReference type="ARBA" id="ARBA00023295"/>
    </source>
</evidence>
<evidence type="ECO:0000256" key="7">
    <source>
        <dbReference type="SAM" id="SignalP"/>
    </source>
</evidence>
<dbReference type="Gene3D" id="1.10.530.10">
    <property type="match status" value="1"/>
</dbReference>
<dbReference type="VEuPathDB" id="VectorBase:MDOMA2_004693"/>
<dbReference type="GO" id="GO:0042742">
    <property type="term" value="P:defense response to bacterium"/>
    <property type="evidence" value="ECO:0007669"/>
    <property type="project" value="UniProtKB-KW"/>
</dbReference>
<name>A0A1I8MHY6_MUSDO</name>
<dbReference type="KEGG" id="mde:101899931"/>
<feature type="signal peptide" evidence="7">
    <location>
        <begin position="1"/>
        <end position="30"/>
    </location>
</feature>
<dbReference type="OrthoDB" id="6692707at2759"/>
<keyword evidence="5" id="KW-0326">Glycosidase</keyword>
<keyword evidence="10" id="KW-1185">Reference proteome</keyword>
<dbReference type="GeneID" id="101899931"/>
<keyword evidence="3" id="KW-0081">Bacteriolytic enzyme</keyword>
<dbReference type="CDD" id="cd16899">
    <property type="entry name" value="LYZ_C_invert"/>
    <property type="match status" value="1"/>
</dbReference>
<feature type="domain" description="Glycosyl hydrolases family 22 (GH22)" evidence="8">
    <location>
        <begin position="109"/>
        <end position="127"/>
    </location>
</feature>
<evidence type="ECO:0000256" key="4">
    <source>
        <dbReference type="ARBA" id="ARBA00023157"/>
    </source>
</evidence>
<keyword evidence="5" id="KW-0378">Hydrolase</keyword>
<reference evidence="9" key="1">
    <citation type="submission" date="2020-05" db="UniProtKB">
        <authorList>
            <consortium name="EnsemblMetazoa"/>
        </authorList>
    </citation>
    <scope>IDENTIFICATION</scope>
    <source>
        <strain evidence="9">Aabys</strain>
    </source>
</reference>
<evidence type="ECO:0000256" key="3">
    <source>
        <dbReference type="ARBA" id="ARBA00022638"/>
    </source>
</evidence>
<dbReference type="PROSITE" id="PS51348">
    <property type="entry name" value="GLYCOSYL_HYDROL_F22_2"/>
    <property type="match status" value="1"/>
</dbReference>